<organism evidence="1 2">
    <name type="scientific">Fusarium heterosporum</name>
    <dbReference type="NCBI Taxonomy" id="42747"/>
    <lineage>
        <taxon>Eukaryota</taxon>
        <taxon>Fungi</taxon>
        <taxon>Dikarya</taxon>
        <taxon>Ascomycota</taxon>
        <taxon>Pezizomycotina</taxon>
        <taxon>Sordariomycetes</taxon>
        <taxon>Hypocreomycetidae</taxon>
        <taxon>Hypocreales</taxon>
        <taxon>Nectriaceae</taxon>
        <taxon>Fusarium</taxon>
        <taxon>Fusarium heterosporum species complex</taxon>
    </lineage>
</organism>
<name>A0A8H5SNS0_FUSHE</name>
<sequence>MPETYQQEEFKPDQEELEQPWKAVIVEEGDTGSEELTTSCTMATVPPVNQLVSLQYFKWEDKFNKQKPYSLLMETPKNFPKANHTRESGPKEKIEDIRGRERSFTLDEHGFAVRPQNLPAITFNRKQVEEQYLPLARQLLHDECGKDAEIFIFDWRAGLLRH</sequence>
<accession>A0A8H5SNS0</accession>
<keyword evidence="2" id="KW-1185">Reference proteome</keyword>
<gene>
    <name evidence="1" type="ORF">FHETE_10673</name>
</gene>
<dbReference type="Proteomes" id="UP000567885">
    <property type="component" value="Unassembled WGS sequence"/>
</dbReference>
<comment type="caution">
    <text evidence="1">The sequence shown here is derived from an EMBL/GenBank/DDBJ whole genome shotgun (WGS) entry which is preliminary data.</text>
</comment>
<evidence type="ECO:0000313" key="2">
    <source>
        <dbReference type="Proteomes" id="UP000567885"/>
    </source>
</evidence>
<dbReference type="EMBL" id="JAAGWQ010000303">
    <property type="protein sequence ID" value="KAF5657024.1"/>
    <property type="molecule type" value="Genomic_DNA"/>
</dbReference>
<dbReference type="AlphaFoldDB" id="A0A8H5SNS0"/>
<dbReference type="OrthoDB" id="412788at2759"/>
<reference evidence="1 2" key="1">
    <citation type="submission" date="2020-05" db="EMBL/GenBank/DDBJ databases">
        <title>Identification and distribution of gene clusters putatively required for synthesis of sphingolipid metabolism inhibitors in phylogenetically diverse species of the filamentous fungus Fusarium.</title>
        <authorList>
            <person name="Kim H.-S."/>
            <person name="Busman M."/>
            <person name="Brown D.W."/>
            <person name="Divon H."/>
            <person name="Uhlig S."/>
            <person name="Proctor R.H."/>
        </authorList>
    </citation>
    <scope>NUCLEOTIDE SEQUENCE [LARGE SCALE GENOMIC DNA]</scope>
    <source>
        <strain evidence="1 2">NRRL 20693</strain>
    </source>
</reference>
<evidence type="ECO:0000313" key="1">
    <source>
        <dbReference type="EMBL" id="KAF5657024.1"/>
    </source>
</evidence>
<protein>
    <submittedName>
        <fullName evidence="1">7 alpha-cephem protein</fullName>
    </submittedName>
</protein>
<proteinExistence type="predicted"/>